<feature type="compositionally biased region" description="Basic residues" evidence="7">
    <location>
        <begin position="464"/>
        <end position="474"/>
    </location>
</feature>
<dbReference type="InterPro" id="IPR019775">
    <property type="entry name" value="WD40_repeat_CS"/>
</dbReference>
<proteinExistence type="predicted"/>
<gene>
    <name evidence="8" type="ORF">NA56DRAFT_646041</name>
</gene>
<sequence>MSSKMNAKGKIMRKLLGQPTTATTHESIDTRDIESQLRPSASQNTIYSAGATITCLDRSADGQRAVIAGPKVFKILRIDGSTITQELDLRAIITSFASTHDPSAATSDQLNIRAVIWSYGTLENIIVTASGNGRITVYDLNRIGDGLEIGRIQEHARQVHRLAISPFKNNWLLSASQDGTVKRFDIKAPIPGRNGPTFRILQSFKCNADAVRDVKWSPTDGMEFACCTDAGVVQKWDISKSSAPVLKISAHQSACFTISWHPDGEHLVSGGLDQLCHVWDMSKKADRNQKPRYTFATPAPISRVSWRPACWSATAHGKRAAQIAVAYDDANATKNQTSNVHIWDLARPAMPFKELEQWNSAPSGLIWNTRDLLWSADKEGHFIQTDVAFVTKLIDRRSLSNFSIAPTGHSLLLLEERQSPRRPRPSITSPEVSPKFEHNGSGPLMSVSRSESEEDVVGSFLGPRLRKGHRRRNSGRSGQSMSTTPPGSTGMTENRIMSLSEAVEVTGIYKPQQVSALGHVPSTAKRVTYKYFTNRYLFPLAKKFDDQLLNVRTTAITESYAKAAEDIGHFRLAQTWRLLGYTVGLLLIRRAEHHRQARLTVQKPESKKERQKQPSYEATPSQTPGGEVTPRKLPRAQTPVGSPAHRNAKSMIAEEMESTSNVATPLVRPRDSIAHETREAIHTPMNDEEDNLKLPDAVYPSTPSPIPVPGARNSHESSTSSMEGYDFYDIDSFAPLEIGAPPRKPPLRLDYPAPSHPPRIQPQRHDSGESFQMFSTSGDSQHGQWMSSSGSDGHSVTKERGQSLRDRVANWENNLTAGSKHRTSIDSPAPLGSESSEGHFTPHSTGSDYDYLNGRRHGSLSPPVLRLHEASARPTQGRTTSKIPTRETTRSPSISEMASENPNLINSDFLPWPNDPTFLITPMDPTLLIQRTLNFESSTSALNSAIMILLFRPLLPASAIDELQAGAIIRQYHQRLTNLKLFTEAALLRNLCVPSYPNVFATAQEDIKIGFFCTGCNKPLDNDPLIPGSEWKCLRCRTDMAPCAICLNRELEPDLEFEQGDVKLKAGMWWLCPGCGHGGHSSCMQAWHAGPEFGEGDKYSVGCCPLEGCLHPCLPGIWREQRVDEKKAARAKELDLLVKENSRQGSGRGPVVGGRGQGLVRRDNREVNQSKAVEGVRVALSTGTLSGGSVGASLERKKSVKLVAPGEEGLGGHGL</sequence>
<dbReference type="Gene3D" id="2.130.10.10">
    <property type="entry name" value="YVTN repeat-like/Quinoprotein amine dehydrogenase"/>
    <property type="match status" value="1"/>
</dbReference>
<feature type="region of interest" description="Disordered" evidence="7">
    <location>
        <begin position="1"/>
        <end position="33"/>
    </location>
</feature>
<dbReference type="OrthoDB" id="60955at2759"/>
<evidence type="ECO:0000313" key="9">
    <source>
        <dbReference type="Proteomes" id="UP000235672"/>
    </source>
</evidence>
<organism evidence="8 9">
    <name type="scientific">Hyaloscypha hepaticicola</name>
    <dbReference type="NCBI Taxonomy" id="2082293"/>
    <lineage>
        <taxon>Eukaryota</taxon>
        <taxon>Fungi</taxon>
        <taxon>Dikarya</taxon>
        <taxon>Ascomycota</taxon>
        <taxon>Pezizomycotina</taxon>
        <taxon>Leotiomycetes</taxon>
        <taxon>Helotiales</taxon>
        <taxon>Hyaloscyphaceae</taxon>
        <taxon>Hyaloscypha</taxon>
    </lineage>
</organism>
<reference evidence="8 9" key="1">
    <citation type="submission" date="2016-05" db="EMBL/GenBank/DDBJ databases">
        <title>A degradative enzymes factory behind the ericoid mycorrhizal symbiosis.</title>
        <authorList>
            <consortium name="DOE Joint Genome Institute"/>
            <person name="Martino E."/>
            <person name="Morin E."/>
            <person name="Grelet G."/>
            <person name="Kuo A."/>
            <person name="Kohler A."/>
            <person name="Daghino S."/>
            <person name="Barry K."/>
            <person name="Choi C."/>
            <person name="Cichocki N."/>
            <person name="Clum A."/>
            <person name="Copeland A."/>
            <person name="Hainaut M."/>
            <person name="Haridas S."/>
            <person name="Labutti K."/>
            <person name="Lindquist E."/>
            <person name="Lipzen A."/>
            <person name="Khouja H.-R."/>
            <person name="Murat C."/>
            <person name="Ohm R."/>
            <person name="Olson A."/>
            <person name="Spatafora J."/>
            <person name="Veneault-Fourrey C."/>
            <person name="Henrissat B."/>
            <person name="Grigoriev I."/>
            <person name="Martin F."/>
            <person name="Perotto S."/>
        </authorList>
    </citation>
    <scope>NUCLEOTIDE SEQUENCE [LARGE SCALE GENOMIC DNA]</scope>
    <source>
        <strain evidence="8 9">UAMH 7357</strain>
    </source>
</reference>
<dbReference type="STRING" id="1745343.A0A2J6Q3Y4"/>
<evidence type="ECO:0000256" key="1">
    <source>
        <dbReference type="ARBA" id="ARBA00022574"/>
    </source>
</evidence>
<evidence type="ECO:0000256" key="4">
    <source>
        <dbReference type="ARBA" id="ARBA00022771"/>
    </source>
</evidence>
<dbReference type="AlphaFoldDB" id="A0A2J6Q3Y4"/>
<dbReference type="GO" id="GO:0016239">
    <property type="term" value="P:positive regulation of macroautophagy"/>
    <property type="evidence" value="ECO:0007669"/>
    <property type="project" value="TreeGrafter"/>
</dbReference>
<dbReference type="Proteomes" id="UP000235672">
    <property type="component" value="Unassembled WGS sequence"/>
</dbReference>
<keyword evidence="2" id="KW-0479">Metal-binding</keyword>
<keyword evidence="1 6" id="KW-0853">WD repeat</keyword>
<dbReference type="GO" id="GO:1904263">
    <property type="term" value="P:positive regulation of TORC1 signaling"/>
    <property type="evidence" value="ECO:0007669"/>
    <property type="project" value="TreeGrafter"/>
</dbReference>
<dbReference type="InterPro" id="IPR037590">
    <property type="entry name" value="WDR24"/>
</dbReference>
<dbReference type="PANTHER" id="PTHR46200">
    <property type="entry name" value="GATOR COMPLEX PROTEIN WDR24"/>
    <property type="match status" value="1"/>
</dbReference>
<dbReference type="Pfam" id="PF00400">
    <property type="entry name" value="WD40"/>
    <property type="match status" value="2"/>
</dbReference>
<dbReference type="PROSITE" id="PS50294">
    <property type="entry name" value="WD_REPEATS_REGION"/>
    <property type="match status" value="1"/>
</dbReference>
<feature type="compositionally biased region" description="Polar residues" evidence="7">
    <location>
        <begin position="613"/>
        <end position="624"/>
    </location>
</feature>
<dbReference type="GO" id="GO:0005829">
    <property type="term" value="C:cytosol"/>
    <property type="evidence" value="ECO:0007669"/>
    <property type="project" value="TreeGrafter"/>
</dbReference>
<dbReference type="InterPro" id="IPR001680">
    <property type="entry name" value="WD40_rpt"/>
</dbReference>
<feature type="compositionally biased region" description="Polar residues" evidence="7">
    <location>
        <begin position="873"/>
        <end position="883"/>
    </location>
</feature>
<dbReference type="SUPFAM" id="SSF50978">
    <property type="entry name" value="WD40 repeat-like"/>
    <property type="match status" value="1"/>
</dbReference>
<feature type="compositionally biased region" description="Polar residues" evidence="7">
    <location>
        <begin position="475"/>
        <end position="493"/>
    </location>
</feature>
<feature type="region of interest" description="Disordered" evidence="7">
    <location>
        <begin position="1140"/>
        <end position="1166"/>
    </location>
</feature>
<keyword evidence="9" id="KW-1185">Reference proteome</keyword>
<dbReference type="EMBL" id="KZ613483">
    <property type="protein sequence ID" value="PMD20904.1"/>
    <property type="molecule type" value="Genomic_DNA"/>
</dbReference>
<dbReference type="GO" id="GO:0005774">
    <property type="term" value="C:vacuolar membrane"/>
    <property type="evidence" value="ECO:0007669"/>
    <property type="project" value="TreeGrafter"/>
</dbReference>
<evidence type="ECO:0000313" key="8">
    <source>
        <dbReference type="EMBL" id="PMD20904.1"/>
    </source>
</evidence>
<feature type="region of interest" description="Disordered" evidence="7">
    <location>
        <begin position="815"/>
        <end position="900"/>
    </location>
</feature>
<dbReference type="PROSITE" id="PS00678">
    <property type="entry name" value="WD_REPEATS_1"/>
    <property type="match status" value="1"/>
</dbReference>
<feature type="repeat" description="WD" evidence="6">
    <location>
        <begin position="248"/>
        <end position="289"/>
    </location>
</feature>
<evidence type="ECO:0000256" key="2">
    <source>
        <dbReference type="ARBA" id="ARBA00022723"/>
    </source>
</evidence>
<feature type="region of interest" description="Disordered" evidence="7">
    <location>
        <begin position="596"/>
        <end position="645"/>
    </location>
</feature>
<feature type="compositionally biased region" description="Gly residues" evidence="7">
    <location>
        <begin position="1146"/>
        <end position="1157"/>
    </location>
</feature>
<feature type="region of interest" description="Disordered" evidence="7">
    <location>
        <begin position="737"/>
        <end position="802"/>
    </location>
</feature>
<feature type="compositionally biased region" description="Polar residues" evidence="7">
    <location>
        <begin position="769"/>
        <end position="794"/>
    </location>
</feature>
<dbReference type="PROSITE" id="PS50082">
    <property type="entry name" value="WD_REPEATS_2"/>
    <property type="match status" value="1"/>
</dbReference>
<dbReference type="InterPro" id="IPR015943">
    <property type="entry name" value="WD40/YVTN_repeat-like_dom_sf"/>
</dbReference>
<feature type="region of interest" description="Disordered" evidence="7">
    <location>
        <begin position="414"/>
        <end position="493"/>
    </location>
</feature>
<feature type="compositionally biased region" description="Polar residues" evidence="7">
    <location>
        <begin position="890"/>
        <end position="900"/>
    </location>
</feature>
<dbReference type="PANTHER" id="PTHR46200:SF1">
    <property type="entry name" value="GATOR COMPLEX PROTEIN WDR24"/>
    <property type="match status" value="1"/>
</dbReference>
<dbReference type="GO" id="GO:0061700">
    <property type="term" value="C:GATOR2 complex"/>
    <property type="evidence" value="ECO:0007669"/>
    <property type="project" value="TreeGrafter"/>
</dbReference>
<dbReference type="SMART" id="SM00320">
    <property type="entry name" value="WD40"/>
    <property type="match status" value="4"/>
</dbReference>
<accession>A0A2J6Q3Y4</accession>
<name>A0A2J6Q3Y4_9HELO</name>
<dbReference type="InterPro" id="IPR036322">
    <property type="entry name" value="WD40_repeat_dom_sf"/>
</dbReference>
<evidence type="ECO:0000256" key="6">
    <source>
        <dbReference type="PROSITE-ProRule" id="PRU00221"/>
    </source>
</evidence>
<evidence type="ECO:0000256" key="3">
    <source>
        <dbReference type="ARBA" id="ARBA00022737"/>
    </source>
</evidence>
<evidence type="ECO:0000256" key="5">
    <source>
        <dbReference type="ARBA" id="ARBA00022833"/>
    </source>
</evidence>
<keyword evidence="5" id="KW-0862">Zinc</keyword>
<keyword evidence="3" id="KW-0677">Repeat</keyword>
<dbReference type="GO" id="GO:0008270">
    <property type="term" value="F:zinc ion binding"/>
    <property type="evidence" value="ECO:0007669"/>
    <property type="project" value="UniProtKB-KW"/>
</dbReference>
<keyword evidence="4" id="KW-0863">Zinc-finger</keyword>
<evidence type="ECO:0000256" key="7">
    <source>
        <dbReference type="SAM" id="MobiDB-lite"/>
    </source>
</evidence>
<protein>
    <submittedName>
        <fullName evidence="8">Uncharacterized protein</fullName>
    </submittedName>
</protein>